<dbReference type="PANTHER" id="PTHR30055:SF238">
    <property type="entry name" value="MYCOFACTOCIN BIOSYNTHESIS TRANSCRIPTIONAL REGULATOR MFTR-RELATED"/>
    <property type="match status" value="1"/>
</dbReference>
<dbReference type="PROSITE" id="PS50977">
    <property type="entry name" value="HTH_TETR_2"/>
    <property type="match status" value="1"/>
</dbReference>
<evidence type="ECO:0000313" key="6">
    <source>
        <dbReference type="EMBL" id="UOQ60169.1"/>
    </source>
</evidence>
<dbReference type="InterPro" id="IPR001647">
    <property type="entry name" value="HTH_TetR"/>
</dbReference>
<evidence type="ECO:0000256" key="4">
    <source>
        <dbReference type="PROSITE-ProRule" id="PRU00335"/>
    </source>
</evidence>
<gene>
    <name evidence="6" type="ORF">MUN76_14190</name>
</gene>
<organism evidence="6 7">
    <name type="scientific">Leucobacter rhizosphaerae</name>
    <dbReference type="NCBI Taxonomy" id="2932245"/>
    <lineage>
        <taxon>Bacteria</taxon>
        <taxon>Bacillati</taxon>
        <taxon>Actinomycetota</taxon>
        <taxon>Actinomycetes</taxon>
        <taxon>Micrococcales</taxon>
        <taxon>Microbacteriaceae</taxon>
        <taxon>Leucobacter</taxon>
    </lineage>
</organism>
<dbReference type="SUPFAM" id="SSF46689">
    <property type="entry name" value="Homeodomain-like"/>
    <property type="match status" value="1"/>
</dbReference>
<dbReference type="RefSeq" id="WP_244685576.1">
    <property type="nucleotide sequence ID" value="NZ_CP095043.1"/>
</dbReference>
<dbReference type="PRINTS" id="PR00455">
    <property type="entry name" value="HTHTETR"/>
</dbReference>
<dbReference type="InterPro" id="IPR050109">
    <property type="entry name" value="HTH-type_TetR-like_transc_reg"/>
</dbReference>
<evidence type="ECO:0000313" key="7">
    <source>
        <dbReference type="Proteomes" id="UP000831775"/>
    </source>
</evidence>
<keyword evidence="7" id="KW-1185">Reference proteome</keyword>
<dbReference type="Pfam" id="PF00440">
    <property type="entry name" value="TetR_N"/>
    <property type="match status" value="1"/>
</dbReference>
<feature type="DNA-binding region" description="H-T-H motif" evidence="4">
    <location>
        <begin position="33"/>
        <end position="52"/>
    </location>
</feature>
<dbReference type="EMBL" id="CP095043">
    <property type="protein sequence ID" value="UOQ60169.1"/>
    <property type="molecule type" value="Genomic_DNA"/>
</dbReference>
<proteinExistence type="predicted"/>
<name>A0ABY4FV41_9MICO</name>
<evidence type="ECO:0000256" key="1">
    <source>
        <dbReference type="ARBA" id="ARBA00023015"/>
    </source>
</evidence>
<keyword evidence="3" id="KW-0804">Transcription</keyword>
<evidence type="ECO:0000256" key="3">
    <source>
        <dbReference type="ARBA" id="ARBA00023163"/>
    </source>
</evidence>
<dbReference type="InterPro" id="IPR009057">
    <property type="entry name" value="Homeodomain-like_sf"/>
</dbReference>
<keyword evidence="2 4" id="KW-0238">DNA-binding</keyword>
<dbReference type="Gene3D" id="1.10.357.10">
    <property type="entry name" value="Tetracycline Repressor, domain 2"/>
    <property type="match status" value="1"/>
</dbReference>
<protein>
    <submittedName>
        <fullName evidence="6">TetR/AcrR family transcriptional regulator</fullName>
    </submittedName>
</protein>
<feature type="domain" description="HTH tetR-type" evidence="5">
    <location>
        <begin position="10"/>
        <end position="70"/>
    </location>
</feature>
<evidence type="ECO:0000256" key="2">
    <source>
        <dbReference type="ARBA" id="ARBA00023125"/>
    </source>
</evidence>
<dbReference type="PANTHER" id="PTHR30055">
    <property type="entry name" value="HTH-TYPE TRANSCRIPTIONAL REGULATOR RUTR"/>
    <property type="match status" value="1"/>
</dbReference>
<sequence length="186" mass="19730">MSSTRGRPHASSHAMLADAACELFLEQGYEATSVTEITRRTGVSRSSFFNYFSSKSAILWFVLDAQIDALAAALEDPATPVDDALAAFGGGPVPETLALAIVEARTMRVEEELALGRAVRQLRIADLVAQRLERDGTASIRAQITAGAIAAALIASVWRWAGLGAGRHRLEAQVADGLAEVAALLR</sequence>
<keyword evidence="1" id="KW-0805">Transcription regulation</keyword>
<reference evidence="6 7" key="1">
    <citation type="submission" date="2022-04" db="EMBL/GenBank/DDBJ databases">
        <title>Leucobacter sp. isolated from rhizosphere of onion.</title>
        <authorList>
            <person name="Won M."/>
            <person name="Lee C.-M."/>
            <person name="Woen H.-Y."/>
            <person name="Kwon S.-W."/>
        </authorList>
    </citation>
    <scope>NUCLEOTIDE SEQUENCE [LARGE SCALE GENOMIC DNA]</scope>
    <source>
        <strain evidence="6 7">H25R-14</strain>
    </source>
</reference>
<accession>A0ABY4FV41</accession>
<evidence type="ECO:0000259" key="5">
    <source>
        <dbReference type="PROSITE" id="PS50977"/>
    </source>
</evidence>
<dbReference type="Proteomes" id="UP000831775">
    <property type="component" value="Chromosome"/>
</dbReference>